<organism evidence="2">
    <name type="scientific">Timema genevievae</name>
    <name type="common">Walking stick</name>
    <dbReference type="NCBI Taxonomy" id="629358"/>
    <lineage>
        <taxon>Eukaryota</taxon>
        <taxon>Metazoa</taxon>
        <taxon>Ecdysozoa</taxon>
        <taxon>Arthropoda</taxon>
        <taxon>Hexapoda</taxon>
        <taxon>Insecta</taxon>
        <taxon>Pterygota</taxon>
        <taxon>Neoptera</taxon>
        <taxon>Polyneoptera</taxon>
        <taxon>Phasmatodea</taxon>
        <taxon>Timematodea</taxon>
        <taxon>Timematoidea</taxon>
        <taxon>Timematidae</taxon>
        <taxon>Timema</taxon>
    </lineage>
</organism>
<gene>
    <name evidence="2" type="ORF">TGEB3V08_LOCUS325</name>
</gene>
<evidence type="ECO:0000313" key="2">
    <source>
        <dbReference type="EMBL" id="CAD7585862.1"/>
    </source>
</evidence>
<feature type="compositionally biased region" description="Basic and acidic residues" evidence="1">
    <location>
        <begin position="213"/>
        <end position="224"/>
    </location>
</feature>
<dbReference type="AlphaFoldDB" id="A0A7R9PGV6"/>
<dbReference type="EMBL" id="OE839150">
    <property type="protein sequence ID" value="CAD7585862.1"/>
    <property type="molecule type" value="Genomic_DNA"/>
</dbReference>
<evidence type="ECO:0000256" key="1">
    <source>
        <dbReference type="SAM" id="MobiDB-lite"/>
    </source>
</evidence>
<proteinExistence type="predicted"/>
<feature type="compositionally biased region" description="Basic residues" evidence="1">
    <location>
        <begin position="180"/>
        <end position="189"/>
    </location>
</feature>
<protein>
    <submittedName>
        <fullName evidence="2">Uncharacterized protein</fullName>
    </submittedName>
</protein>
<reference evidence="2" key="1">
    <citation type="submission" date="2020-11" db="EMBL/GenBank/DDBJ databases">
        <authorList>
            <person name="Tran Van P."/>
        </authorList>
    </citation>
    <scope>NUCLEOTIDE SEQUENCE</scope>
</reference>
<feature type="compositionally biased region" description="Polar residues" evidence="1">
    <location>
        <begin position="197"/>
        <end position="212"/>
    </location>
</feature>
<feature type="region of interest" description="Disordered" evidence="1">
    <location>
        <begin position="178"/>
        <end position="256"/>
    </location>
</feature>
<accession>A0A7R9PGV6</accession>
<sequence length="256" mass="29516">MPNRFKRFDNKFIRPLLIRDHQGAEPKILETYSKLAMKDAMDYMRRNASTIGNISGTESMSAIFRNYTAGNFHGNIVGNLNGSWLTSSRVEIEARISVGTSFTHLDSSTWNIDMQELEYNPSKKDLTDAKIHHLLAEELCQPYRRHRRLSYSRHAVNDRDLSTQVNYRMHMNMRRLVGERKHHHKRSKKLGKDGKQNHVSFPGITQNGTAKQFSHDYINEVLKEADDDDGTAQESRGKGKEDWDSGIMFTAKSSRE</sequence>
<name>A0A7R9PGV6_TIMGE</name>